<accession>A0ABW4T836</accession>
<dbReference type="InterPro" id="IPR038377">
    <property type="entry name" value="Na/Glc_symporter_sf"/>
</dbReference>
<evidence type="ECO:0000256" key="2">
    <source>
        <dbReference type="ARBA" id="ARBA00006434"/>
    </source>
</evidence>
<keyword evidence="7 11" id="KW-1133">Transmembrane helix</keyword>
<dbReference type="InterPro" id="IPR001734">
    <property type="entry name" value="Na/solute_symporter"/>
</dbReference>
<reference evidence="13" key="1">
    <citation type="journal article" date="2019" name="Int. J. Syst. Evol. Microbiol.">
        <title>The Global Catalogue of Microorganisms (GCM) 10K type strain sequencing project: providing services to taxonomists for standard genome sequencing and annotation.</title>
        <authorList>
            <consortium name="The Broad Institute Genomics Platform"/>
            <consortium name="The Broad Institute Genome Sequencing Center for Infectious Disease"/>
            <person name="Wu L."/>
            <person name="Ma J."/>
        </authorList>
    </citation>
    <scope>NUCLEOTIDE SEQUENCE [LARGE SCALE GENOMIC DNA]</scope>
    <source>
        <strain evidence="13">ICMP 6774ER</strain>
    </source>
</reference>
<keyword evidence="5 11" id="KW-0812">Transmembrane</keyword>
<feature type="transmembrane region" description="Helical" evidence="11">
    <location>
        <begin position="358"/>
        <end position="377"/>
    </location>
</feature>
<dbReference type="Gene3D" id="1.20.1730.10">
    <property type="entry name" value="Sodium/glucose cotransporter"/>
    <property type="match status" value="1"/>
</dbReference>
<feature type="transmembrane region" description="Helical" evidence="11">
    <location>
        <begin position="323"/>
        <end position="351"/>
    </location>
</feature>
<comment type="similarity">
    <text evidence="2 9">Belongs to the sodium:solute symporter (SSF) (TC 2.A.21) family.</text>
</comment>
<dbReference type="Pfam" id="PF00474">
    <property type="entry name" value="SSF"/>
    <property type="match status" value="1"/>
</dbReference>
<keyword evidence="8 11" id="KW-0472">Membrane</keyword>
<evidence type="ECO:0000313" key="13">
    <source>
        <dbReference type="Proteomes" id="UP001597368"/>
    </source>
</evidence>
<evidence type="ECO:0000256" key="8">
    <source>
        <dbReference type="ARBA" id="ARBA00023136"/>
    </source>
</evidence>
<evidence type="ECO:0000256" key="3">
    <source>
        <dbReference type="ARBA" id="ARBA00022448"/>
    </source>
</evidence>
<keyword evidence="13" id="KW-1185">Reference proteome</keyword>
<dbReference type="PROSITE" id="PS50283">
    <property type="entry name" value="NA_SOLUT_SYMP_3"/>
    <property type="match status" value="1"/>
</dbReference>
<evidence type="ECO:0000256" key="4">
    <source>
        <dbReference type="ARBA" id="ARBA00022475"/>
    </source>
</evidence>
<dbReference type="EMBL" id="JBHUFV010000061">
    <property type="protein sequence ID" value="MFD1937896.1"/>
    <property type="molecule type" value="Genomic_DNA"/>
</dbReference>
<feature type="transmembrane region" description="Helical" evidence="11">
    <location>
        <begin position="6"/>
        <end position="25"/>
    </location>
</feature>
<evidence type="ECO:0000256" key="7">
    <source>
        <dbReference type="ARBA" id="ARBA00022989"/>
    </source>
</evidence>
<evidence type="ECO:0000256" key="6">
    <source>
        <dbReference type="ARBA" id="ARBA00022847"/>
    </source>
</evidence>
<keyword evidence="4" id="KW-1003">Cell membrane</keyword>
<feature type="transmembrane region" description="Helical" evidence="11">
    <location>
        <begin position="449"/>
        <end position="469"/>
    </location>
</feature>
<evidence type="ECO:0000256" key="10">
    <source>
        <dbReference type="SAM" id="MobiDB-lite"/>
    </source>
</evidence>
<organism evidence="12 13">
    <name type="scientific">Nonomuraea mangrovi</name>
    <dbReference type="NCBI Taxonomy" id="2316207"/>
    <lineage>
        <taxon>Bacteria</taxon>
        <taxon>Bacillati</taxon>
        <taxon>Actinomycetota</taxon>
        <taxon>Actinomycetes</taxon>
        <taxon>Streptosporangiales</taxon>
        <taxon>Streptosporangiaceae</taxon>
        <taxon>Nonomuraea</taxon>
    </lineage>
</organism>
<feature type="transmembrane region" description="Helical" evidence="11">
    <location>
        <begin position="118"/>
        <end position="137"/>
    </location>
</feature>
<dbReference type="PANTHER" id="PTHR48086">
    <property type="entry name" value="SODIUM/PROLINE SYMPORTER-RELATED"/>
    <property type="match status" value="1"/>
</dbReference>
<feature type="transmembrane region" description="Helical" evidence="11">
    <location>
        <begin position="157"/>
        <end position="178"/>
    </location>
</feature>
<feature type="region of interest" description="Disordered" evidence="10">
    <location>
        <begin position="485"/>
        <end position="512"/>
    </location>
</feature>
<protein>
    <submittedName>
        <fullName evidence="12">Cation acetate symporter</fullName>
    </submittedName>
</protein>
<evidence type="ECO:0000256" key="11">
    <source>
        <dbReference type="SAM" id="Phobius"/>
    </source>
</evidence>
<sequence length="512" mass="52352">MSSTVAASAAGIAFVVIISVIVGAVRPRRYATVSEFYVAARAVGPWWNGAAISAEFTSAVACLGLAGLIATHGAPALWFPVGAAAGYVVILALVVAPLRRSGTYTLPDFAQWRLGSAALRRFATCYVLAIGLLYLVAQLHSAGVVLHLLTGLPPWTGWLSVTLVSVFVTLAGGMGSVTSVQAVQYWLKLVVFTGVALVLWCAWRCAVEAGPLEVAGFAAPYGDLLAGSGDPSLPGVLTVLLACALGTMGLPHIIVRVYTNRDGPSARRSILATQVLLGLFFLVPPLYGILGRVHVPDAQDEEVVLLLPGAMLPGPAGDVLTGLLAAGAFAAFLATSCGVLAAVGGAVSACVTRAGVSAFRLATAGVALTTLALTSLTTPGSSVLGVLLGFSLSAATFCPLLLLGIWWRRLTAVGAAAGFAVGGGLTAVLAAGEATGVKLGLVSEYPATFAVPLAFVAMVVISLVTPGRVPMGVDRMMARMHLPEEAASASGDRSSLEDGRSSVRHSPYVDDY</sequence>
<evidence type="ECO:0000256" key="5">
    <source>
        <dbReference type="ARBA" id="ARBA00022692"/>
    </source>
</evidence>
<evidence type="ECO:0000313" key="12">
    <source>
        <dbReference type="EMBL" id="MFD1937896.1"/>
    </source>
</evidence>
<proteinExistence type="inferred from homology"/>
<evidence type="ECO:0000256" key="9">
    <source>
        <dbReference type="RuleBase" id="RU362091"/>
    </source>
</evidence>
<dbReference type="RefSeq" id="WP_379579474.1">
    <property type="nucleotide sequence ID" value="NZ_JBHUFV010000061.1"/>
</dbReference>
<feature type="transmembrane region" description="Helical" evidence="11">
    <location>
        <begin position="410"/>
        <end position="429"/>
    </location>
</feature>
<keyword evidence="6" id="KW-0769">Symport</keyword>
<feature type="transmembrane region" description="Helical" evidence="11">
    <location>
        <begin position="383"/>
        <end position="403"/>
    </location>
</feature>
<name>A0ABW4T836_9ACTN</name>
<feature type="transmembrane region" description="Helical" evidence="11">
    <location>
        <begin position="76"/>
        <end position="98"/>
    </location>
</feature>
<evidence type="ECO:0000256" key="1">
    <source>
        <dbReference type="ARBA" id="ARBA00004651"/>
    </source>
</evidence>
<feature type="transmembrane region" description="Helical" evidence="11">
    <location>
        <begin position="270"/>
        <end position="290"/>
    </location>
</feature>
<keyword evidence="3" id="KW-0813">Transport</keyword>
<dbReference type="PANTHER" id="PTHR48086:SF6">
    <property type="entry name" value="CATION_ACETATE SYMPORTER ACTP"/>
    <property type="match status" value="1"/>
</dbReference>
<feature type="transmembrane region" description="Helical" evidence="11">
    <location>
        <begin position="46"/>
        <end position="70"/>
    </location>
</feature>
<gene>
    <name evidence="12" type="ORF">ACFSKW_41135</name>
</gene>
<dbReference type="InterPro" id="IPR050277">
    <property type="entry name" value="Sodium:Solute_Symporter"/>
</dbReference>
<feature type="transmembrane region" description="Helical" evidence="11">
    <location>
        <begin position="235"/>
        <end position="258"/>
    </location>
</feature>
<comment type="caution">
    <text evidence="12">The sequence shown here is derived from an EMBL/GenBank/DDBJ whole genome shotgun (WGS) entry which is preliminary data.</text>
</comment>
<dbReference type="Proteomes" id="UP001597368">
    <property type="component" value="Unassembled WGS sequence"/>
</dbReference>
<comment type="subcellular location">
    <subcellularLocation>
        <location evidence="1">Cell membrane</location>
        <topology evidence="1">Multi-pass membrane protein</topology>
    </subcellularLocation>
</comment>
<feature type="transmembrane region" description="Helical" evidence="11">
    <location>
        <begin position="185"/>
        <end position="203"/>
    </location>
</feature>